<name>A0A8I1D7R3_RHOER</name>
<comment type="caution">
    <text evidence="1">The sequence shown here is derived from an EMBL/GenBank/DDBJ whole genome shotgun (WGS) entry which is preliminary data.</text>
</comment>
<keyword evidence="2" id="KW-1185">Reference proteome</keyword>
<keyword evidence="1" id="KW-0547">Nucleotide-binding</keyword>
<dbReference type="SUPFAM" id="SSF55874">
    <property type="entry name" value="ATPase domain of HSP90 chaperone/DNA topoisomerase II/histidine kinase"/>
    <property type="match status" value="1"/>
</dbReference>
<keyword evidence="1" id="KW-0067">ATP-binding</keyword>
<dbReference type="Gene3D" id="3.30.565.10">
    <property type="entry name" value="Histidine kinase-like ATPase, C-terminal domain"/>
    <property type="match status" value="1"/>
</dbReference>
<dbReference type="AlphaFoldDB" id="A0A8I1D7R3"/>
<reference evidence="1 2" key="1">
    <citation type="submission" date="2020-12" db="EMBL/GenBank/DDBJ databases">
        <title>Draft genome sequence of furan degrading bacterial strain FUR100.</title>
        <authorList>
            <person name="Woiski C."/>
        </authorList>
    </citation>
    <scope>NUCLEOTIDE SEQUENCE [LARGE SCALE GENOMIC DNA]</scope>
    <source>
        <strain evidence="1 2">FUR100</strain>
    </source>
</reference>
<accession>A0A8I1D7R3</accession>
<dbReference type="GO" id="GO:0005524">
    <property type="term" value="F:ATP binding"/>
    <property type="evidence" value="ECO:0007669"/>
    <property type="project" value="UniProtKB-KW"/>
</dbReference>
<dbReference type="Pfam" id="PF13589">
    <property type="entry name" value="HATPase_c_3"/>
    <property type="match status" value="1"/>
</dbReference>
<gene>
    <name evidence="1" type="ORF">I3517_17000</name>
</gene>
<proteinExistence type="predicted"/>
<organism evidence="1 2">
    <name type="scientific">Rhodococcus erythropolis</name>
    <name type="common">Arthrobacter picolinophilus</name>
    <dbReference type="NCBI Taxonomy" id="1833"/>
    <lineage>
        <taxon>Bacteria</taxon>
        <taxon>Bacillati</taxon>
        <taxon>Actinomycetota</taxon>
        <taxon>Actinomycetes</taxon>
        <taxon>Mycobacteriales</taxon>
        <taxon>Nocardiaceae</taxon>
        <taxon>Rhodococcus</taxon>
        <taxon>Rhodococcus erythropolis group</taxon>
    </lineage>
</organism>
<dbReference type="Proteomes" id="UP000627573">
    <property type="component" value="Unassembled WGS sequence"/>
</dbReference>
<evidence type="ECO:0000313" key="2">
    <source>
        <dbReference type="Proteomes" id="UP000627573"/>
    </source>
</evidence>
<dbReference type="InterPro" id="IPR036890">
    <property type="entry name" value="HATPase_C_sf"/>
</dbReference>
<protein>
    <submittedName>
        <fullName evidence="1">ATP-binding protein</fullName>
    </submittedName>
</protein>
<dbReference type="EMBL" id="JAECSB010000058">
    <property type="protein sequence ID" value="MBH5144316.1"/>
    <property type="molecule type" value="Genomic_DNA"/>
</dbReference>
<sequence>MSTFNLQVGGPKIRQYSKKPAVAAVTELIWNALDANATEVSVDLERTESGAIERISVVDNGDGFDLDVAKLAFGEYGDTWKAKRTKTVGDKRILHGKKGEGRLFAFSLGDEVTWQSRAVSGGEVRVTRVASHLSNPQKWDIDDLGEIDRSIGTGTVVSIEVPQTKTLSALDQADTDLEITARLAFYLRSYTDVQVVFNGNILDPAEAIAQEFDIELDLPLSFETDERKPLVTVVEWTKKVSAQKLLICDHSGVAFQEFGEPLPDSLVNFTPYLRSDRFQINTDHDLALAIMKNDELIQLAMESVKEHLRKRRSEIQGEIVDKLKSEGIYPYPDENPSASLDAERKTFDVVITAARGALPKSGTSRRLAIKLFHHALESNPGHLQEILSKVLDLPVEDQQHLAQLLQETELSNVIRSAATVTNRMKFIAGLRKILSDKVSRKEFREVDQLHPMIADNLWLFGDEWELSRSEVGLTSVLESHLENLDEGAVLETKLDTVRRADGTKGRVDIVLFRGIGDEKFKRRLVIELKRPSVSVGKKELDQVKSYARAIVDDPQFNGTSCKWTFVLVTYDYKKHEIDRDINQKDKPHGLADDQEEYEVWVKSWGEIFEQAESNLKFFYDQLEYEATDSRVLGYLEKSYKERVPERLFASQNEDSLDNVG</sequence>
<evidence type="ECO:0000313" key="1">
    <source>
        <dbReference type="EMBL" id="MBH5144316.1"/>
    </source>
</evidence>
<dbReference type="RefSeq" id="WP_197941287.1">
    <property type="nucleotide sequence ID" value="NZ_JAECSB010000058.1"/>
</dbReference>